<dbReference type="STRING" id="35570.A0A1I8Q532"/>
<keyword evidence="5 6" id="KW-0378">Hydrolase</keyword>
<comment type="function">
    <text evidence="6">Catalyzes juvenile hormone hydrolysis.</text>
</comment>
<dbReference type="InterPro" id="IPR000639">
    <property type="entry name" value="Epox_hydrolase-like"/>
</dbReference>
<comment type="similarity">
    <text evidence="3 6">Belongs to the peptidase S33 family.</text>
</comment>
<feature type="domain" description="Epoxide hydrolase N-terminal" evidence="8">
    <location>
        <begin position="51"/>
        <end position="163"/>
    </location>
</feature>
<dbReference type="GO" id="GO:0005789">
    <property type="term" value="C:endoplasmic reticulum membrane"/>
    <property type="evidence" value="ECO:0007669"/>
    <property type="project" value="UniProtKB-SubCell"/>
</dbReference>
<dbReference type="PIRSF" id="PIRSF001112">
    <property type="entry name" value="Epoxide_hydrolase"/>
    <property type="match status" value="1"/>
</dbReference>
<comment type="subcellular location">
    <subcellularLocation>
        <location evidence="6">Endoplasmic reticulum membrane</location>
    </subcellularLocation>
    <subcellularLocation>
        <location evidence="2">Microsome membrane</location>
        <topology evidence="2">Single-pass membrane protein</topology>
    </subcellularLocation>
</comment>
<evidence type="ECO:0000313" key="10">
    <source>
        <dbReference type="Proteomes" id="UP000095300"/>
    </source>
</evidence>
<evidence type="ECO:0000256" key="4">
    <source>
        <dbReference type="ARBA" id="ARBA00022797"/>
    </source>
</evidence>
<comment type="catalytic activity">
    <reaction evidence="6">
        <text>cis-stilbene oxide + H2O = (1R,2R)-hydrobenzoin</text>
        <dbReference type="Rhea" id="RHEA:23900"/>
        <dbReference type="ChEBI" id="CHEBI:15377"/>
        <dbReference type="ChEBI" id="CHEBI:50004"/>
        <dbReference type="ChEBI" id="CHEBI:50014"/>
        <dbReference type="EC" id="3.3.2.9"/>
    </reaction>
</comment>
<keyword evidence="6" id="KW-0256">Endoplasmic reticulum</keyword>
<dbReference type="GO" id="GO:0097176">
    <property type="term" value="P:epoxide metabolic process"/>
    <property type="evidence" value="ECO:0007669"/>
    <property type="project" value="TreeGrafter"/>
</dbReference>
<organism evidence="9 10">
    <name type="scientific">Stomoxys calcitrans</name>
    <name type="common">Stable fly</name>
    <name type="synonym">Conops calcitrans</name>
    <dbReference type="NCBI Taxonomy" id="35570"/>
    <lineage>
        <taxon>Eukaryota</taxon>
        <taxon>Metazoa</taxon>
        <taxon>Ecdysozoa</taxon>
        <taxon>Arthropoda</taxon>
        <taxon>Hexapoda</taxon>
        <taxon>Insecta</taxon>
        <taxon>Pterygota</taxon>
        <taxon>Neoptera</taxon>
        <taxon>Endopterygota</taxon>
        <taxon>Diptera</taxon>
        <taxon>Brachycera</taxon>
        <taxon>Muscomorpha</taxon>
        <taxon>Muscoidea</taxon>
        <taxon>Muscidae</taxon>
        <taxon>Stomoxys</taxon>
    </lineage>
</organism>
<dbReference type="InterPro" id="IPR016292">
    <property type="entry name" value="Epoxide_hydrolase"/>
</dbReference>
<dbReference type="Proteomes" id="UP000095300">
    <property type="component" value="Unassembled WGS sequence"/>
</dbReference>
<evidence type="ECO:0000256" key="2">
    <source>
        <dbReference type="ARBA" id="ARBA00004111"/>
    </source>
</evidence>
<dbReference type="PANTHER" id="PTHR21661">
    <property type="entry name" value="EPOXIDE HYDROLASE 1-RELATED"/>
    <property type="match status" value="1"/>
</dbReference>
<feature type="active site" description="Nucleophile" evidence="7">
    <location>
        <position position="230"/>
    </location>
</feature>
<evidence type="ECO:0000256" key="5">
    <source>
        <dbReference type="ARBA" id="ARBA00022801"/>
    </source>
</evidence>
<reference evidence="9" key="1">
    <citation type="submission" date="2020-05" db="UniProtKB">
        <authorList>
            <consortium name="EnsemblMetazoa"/>
        </authorList>
    </citation>
    <scope>IDENTIFICATION</scope>
    <source>
        <strain evidence="9">USDA</strain>
    </source>
</reference>
<dbReference type="EnsemblMetazoa" id="SCAU013982-RA">
    <property type="protein sequence ID" value="SCAU013982-PA"/>
    <property type="gene ID" value="SCAU013982"/>
</dbReference>
<evidence type="ECO:0000259" key="8">
    <source>
        <dbReference type="Pfam" id="PF06441"/>
    </source>
</evidence>
<keyword evidence="6" id="KW-0472">Membrane</keyword>
<dbReference type="EC" id="3.3.2.9" evidence="6"/>
<feature type="active site" description="Proton donor" evidence="7">
    <location>
        <position position="376"/>
    </location>
</feature>
<dbReference type="OrthoDB" id="7130006at2759"/>
<sequence length="454" mass="51835">MKFLIFAALAAALIGFGYLKLTRPVPLPSINKNKYWGPGDSSNYKEDNKTIKPFKLKVNREVIDELQSQLNKTFKLSEPLEGVILEYGSNSKDLKHVIKYWRDNYLPKWSEREKYLNTFPQYTTEIQGLNIHYIHAKPNTKAQKTKKVLPLLLLHGWPLSVRELYGITQLLITANEKSDYVFEVIAPSLVGFAWSDAARKPGMNAAEMAIVMRNLMTRLKFEKFLVQGGDWGSIVGSHVATIFPENVLGYHSNMCVMYTPLSLAKYAIATLSPHTFIPSPQHYGHNFPLLEKLAYLLEESGYYHIQATKPDTIGTALTANPIGLASYFLEKFQTAARHISTQSLDGLEQIFTLDAYYDNLMIYYLTNCITSSARLYKETMAKAYFDLQLERVQTRVPMGCARFHYDLPSAMDWQLRDKYTNVVHSKYYVGVGHYAPLEAPGLLYEDIVEFVKKN</sequence>
<accession>A0A1I8Q532</accession>
<protein>
    <recommendedName>
        <fullName evidence="6">Epoxide hydrolase</fullName>
        <ecNumber evidence="6">3.3.2.9</ecNumber>
    </recommendedName>
</protein>
<evidence type="ECO:0000256" key="7">
    <source>
        <dbReference type="PIRSR" id="PIRSR001112-1"/>
    </source>
</evidence>
<evidence type="ECO:0000313" key="9">
    <source>
        <dbReference type="EnsemblMetazoa" id="SCAU013982-PA"/>
    </source>
</evidence>
<dbReference type="GO" id="GO:0033961">
    <property type="term" value="F:cis-stilbene-oxide hydrolase activity"/>
    <property type="evidence" value="ECO:0007669"/>
    <property type="project" value="UniProtKB-UniRule"/>
</dbReference>
<gene>
    <name evidence="9" type="primary">106085227</name>
</gene>
<dbReference type="Pfam" id="PF06441">
    <property type="entry name" value="EHN"/>
    <property type="match status" value="1"/>
</dbReference>
<dbReference type="AlphaFoldDB" id="A0A1I8Q532"/>
<dbReference type="SUPFAM" id="SSF53474">
    <property type="entry name" value="alpha/beta-Hydrolases"/>
    <property type="match status" value="1"/>
</dbReference>
<feature type="active site" description="Proton acceptor" evidence="7">
    <location>
        <position position="433"/>
    </location>
</feature>
<proteinExistence type="inferred from homology"/>
<comment type="catalytic activity">
    <reaction evidence="1 6">
        <text>1-(4-methoxyphenyl)-N-methyl-N-[(3-methyloxetan-3-yl)methyl]methanamine + H2O = 2-{[(4-methoxybenzyl)(methyl)amino]methyl}-2-methylpropane-1,3-diol</text>
        <dbReference type="Rhea" id="RHEA:55764"/>
        <dbReference type="ChEBI" id="CHEBI:15377"/>
        <dbReference type="ChEBI" id="CHEBI:139161"/>
        <dbReference type="ChEBI" id="CHEBI:139164"/>
        <dbReference type="EC" id="3.3.2.9"/>
    </reaction>
</comment>
<dbReference type="Gene3D" id="3.40.50.1820">
    <property type="entry name" value="alpha/beta hydrolase"/>
    <property type="match status" value="1"/>
</dbReference>
<dbReference type="VEuPathDB" id="VectorBase:SCAU013982"/>
<dbReference type="InterPro" id="IPR010497">
    <property type="entry name" value="Epoxide_hydro_N"/>
</dbReference>
<keyword evidence="10" id="KW-1185">Reference proteome</keyword>
<dbReference type="PANTHER" id="PTHR21661:SF35">
    <property type="entry name" value="EPOXIDE HYDROLASE"/>
    <property type="match status" value="1"/>
</dbReference>
<name>A0A1I8Q532_STOCA</name>
<keyword evidence="4 6" id="KW-0058">Aromatic hydrocarbons catabolism</keyword>
<dbReference type="InterPro" id="IPR029058">
    <property type="entry name" value="AB_hydrolase_fold"/>
</dbReference>
<evidence type="ECO:0000256" key="6">
    <source>
        <dbReference type="PIRNR" id="PIRNR001112"/>
    </source>
</evidence>
<evidence type="ECO:0000256" key="3">
    <source>
        <dbReference type="ARBA" id="ARBA00010088"/>
    </source>
</evidence>
<evidence type="ECO:0000256" key="1">
    <source>
        <dbReference type="ARBA" id="ARBA00000221"/>
    </source>
</evidence>
<dbReference type="PRINTS" id="PR00412">
    <property type="entry name" value="EPOXHYDRLASE"/>
</dbReference>